<reference evidence="1 2" key="1">
    <citation type="submission" date="2019-04" db="EMBL/GenBank/DDBJ databases">
        <title>An improved genome assembly and genetic linkage map for asparagus bean, Vigna unguiculata ssp. sesquipedialis.</title>
        <authorList>
            <person name="Xia Q."/>
            <person name="Zhang R."/>
            <person name="Dong Y."/>
        </authorList>
    </citation>
    <scope>NUCLEOTIDE SEQUENCE [LARGE SCALE GENOMIC DNA]</scope>
    <source>
        <tissue evidence="1">Leaf</tissue>
    </source>
</reference>
<organism evidence="1 2">
    <name type="scientific">Vigna unguiculata</name>
    <name type="common">Cowpea</name>
    <dbReference type="NCBI Taxonomy" id="3917"/>
    <lineage>
        <taxon>Eukaryota</taxon>
        <taxon>Viridiplantae</taxon>
        <taxon>Streptophyta</taxon>
        <taxon>Embryophyta</taxon>
        <taxon>Tracheophyta</taxon>
        <taxon>Spermatophyta</taxon>
        <taxon>Magnoliopsida</taxon>
        <taxon>eudicotyledons</taxon>
        <taxon>Gunneridae</taxon>
        <taxon>Pentapetalae</taxon>
        <taxon>rosids</taxon>
        <taxon>fabids</taxon>
        <taxon>Fabales</taxon>
        <taxon>Fabaceae</taxon>
        <taxon>Papilionoideae</taxon>
        <taxon>50 kb inversion clade</taxon>
        <taxon>NPAAA clade</taxon>
        <taxon>indigoferoid/millettioid clade</taxon>
        <taxon>Phaseoleae</taxon>
        <taxon>Vigna</taxon>
    </lineage>
</organism>
<proteinExistence type="predicted"/>
<dbReference type="EMBL" id="CP039355">
    <property type="protein sequence ID" value="QCE14564.1"/>
    <property type="molecule type" value="Genomic_DNA"/>
</dbReference>
<gene>
    <name evidence="1" type="ORF">DEO72_LG11g1567</name>
</gene>
<sequence length="63" mass="6835">MKCARSWLERMGSGRFPSSVLFDEFGSLRTNTDCGSYWGTPLGIVNRGRGKFFLACGLLGGGL</sequence>
<dbReference type="AlphaFoldDB" id="A0A4D6NPF6"/>
<evidence type="ECO:0000313" key="1">
    <source>
        <dbReference type="EMBL" id="QCE14564.1"/>
    </source>
</evidence>
<protein>
    <submittedName>
        <fullName evidence="1">Uncharacterized protein</fullName>
    </submittedName>
</protein>
<evidence type="ECO:0000313" key="2">
    <source>
        <dbReference type="Proteomes" id="UP000501690"/>
    </source>
</evidence>
<accession>A0A4D6NPF6</accession>
<keyword evidence="2" id="KW-1185">Reference proteome</keyword>
<name>A0A4D6NPF6_VIGUN</name>
<dbReference type="Proteomes" id="UP000501690">
    <property type="component" value="Linkage Group LG11"/>
</dbReference>